<keyword evidence="2" id="KW-0732">Signal</keyword>
<feature type="signal peptide" evidence="2">
    <location>
        <begin position="1"/>
        <end position="21"/>
    </location>
</feature>
<dbReference type="EMBL" id="CP151264">
    <property type="protein sequence ID" value="WZH47224.1"/>
    <property type="molecule type" value="Genomic_DNA"/>
</dbReference>
<dbReference type="Proteomes" id="UP001489902">
    <property type="component" value="Chromosome 5"/>
</dbReference>
<organism evidence="3 4">
    <name type="scientific">Fusarium acuminatum</name>
    <dbReference type="NCBI Taxonomy" id="5515"/>
    <lineage>
        <taxon>Eukaryota</taxon>
        <taxon>Fungi</taxon>
        <taxon>Dikarya</taxon>
        <taxon>Ascomycota</taxon>
        <taxon>Pezizomycotina</taxon>
        <taxon>Sordariomycetes</taxon>
        <taxon>Hypocreomycetidae</taxon>
        <taxon>Hypocreales</taxon>
        <taxon>Nectriaceae</taxon>
        <taxon>Fusarium</taxon>
        <taxon>Fusarium tricinctum species complex</taxon>
    </lineage>
</organism>
<evidence type="ECO:0000256" key="1">
    <source>
        <dbReference type="SAM" id="MobiDB-lite"/>
    </source>
</evidence>
<evidence type="ECO:0000313" key="3">
    <source>
        <dbReference type="EMBL" id="WZH47224.1"/>
    </source>
</evidence>
<feature type="region of interest" description="Disordered" evidence="1">
    <location>
        <begin position="101"/>
        <end position="123"/>
    </location>
</feature>
<evidence type="ECO:0000256" key="2">
    <source>
        <dbReference type="SAM" id="SignalP"/>
    </source>
</evidence>
<keyword evidence="4" id="KW-1185">Reference proteome</keyword>
<name>A0ABZ2X2D1_9HYPO</name>
<evidence type="ECO:0000313" key="4">
    <source>
        <dbReference type="Proteomes" id="UP001489902"/>
    </source>
</evidence>
<gene>
    <name evidence="3" type="ORF">QYS62_008368</name>
</gene>
<reference evidence="3 4" key="1">
    <citation type="submission" date="2024-04" db="EMBL/GenBank/DDBJ databases">
        <title>Complete genome sequence of Fusarium acuminatum.</title>
        <authorList>
            <person name="Lan B."/>
        </authorList>
    </citation>
    <scope>NUCLEOTIDE SEQUENCE [LARGE SCALE GENOMIC DNA]</scope>
    <source>
        <strain evidence="3">1A</strain>
    </source>
</reference>
<accession>A0ABZ2X2D1</accession>
<feature type="chain" id="PRO_5045978032" evidence="2">
    <location>
        <begin position="22"/>
        <end position="326"/>
    </location>
</feature>
<proteinExistence type="predicted"/>
<protein>
    <submittedName>
        <fullName evidence="3">Uncharacterized protein</fullName>
    </submittedName>
</protein>
<sequence length="326" mass="33933">MHSKKLLSLALSLFVAESVVASPCKPPLSASSSIASTTLSESTTTIISVLSTTDSETATESSEAETDTTTTLATSTITTAAVDTTTAAVETSIVLIETSTASNEATTTSSETTTTAAEAGTTTAAEPFCAQTTVLANPTPFPKFDSEAEFGADDDYDSVTLPFPVGIFGSSSSIVYASTNGFLSLDSGSAAYGNEQLPTTNAPPISIMPYWTDLHVPSNTVCGTGIAYEVHETSKGQTFTVEYYVGTPGTSPSSEHFTVSLYKDYPGLVRYVYYKTSGHGQFATVGLQNGNLFSQFSFNSAGSIPDQFFIEIDTSSGVAVTTSGQL</sequence>